<dbReference type="InterPro" id="IPR009057">
    <property type="entry name" value="Homeodomain-like_sf"/>
</dbReference>
<dbReference type="Proteomes" id="UP000578112">
    <property type="component" value="Unassembled WGS sequence"/>
</dbReference>
<evidence type="ECO:0000256" key="3">
    <source>
        <dbReference type="ARBA" id="ARBA00023163"/>
    </source>
</evidence>
<organism evidence="5 6">
    <name type="scientific">Actinoplanes digitatis</name>
    <dbReference type="NCBI Taxonomy" id="1868"/>
    <lineage>
        <taxon>Bacteria</taxon>
        <taxon>Bacillati</taxon>
        <taxon>Actinomycetota</taxon>
        <taxon>Actinomycetes</taxon>
        <taxon>Micromonosporales</taxon>
        <taxon>Micromonosporaceae</taxon>
        <taxon>Actinoplanes</taxon>
    </lineage>
</organism>
<dbReference type="PANTHER" id="PTHR46796:SF12">
    <property type="entry name" value="HTH-TYPE DNA-BINDING TRANSCRIPTIONAL ACTIVATOR EUTR"/>
    <property type="match status" value="1"/>
</dbReference>
<sequence>MTAGAVFSGPQWQRFATTDSDQAHAFIRRSLIDVNVRFAGEGPGGAGLRTVFTQLDDVRVNRLHYSARTRLDTSPAGDLIVTHLMSGYYVAAHGKDEYLLRPGDVVLILPDQPLEVDFGDVDALNVRLPRKLLEEVADAQTGISGADLRFDTPRPISAALGRHWVHTVAYLTRTVLSDPALMSNPLIAGQARQLLASTALAVFPNTGHDVRPRHPGEVSSQVLRRAMAFVEENIDRSLTVAEMAAAAGVRPRALQLAFRRHRDTTPTQYARTVRMERAHRDLQASDPTTGVTVAMIANRWGFTHLGRFSTDYRAAYGTSPSRTLRT</sequence>
<dbReference type="InterPro" id="IPR035418">
    <property type="entry name" value="AraC-bd_2"/>
</dbReference>
<feature type="domain" description="HTH araC/xylS-type" evidence="4">
    <location>
        <begin position="224"/>
        <end position="326"/>
    </location>
</feature>
<dbReference type="Gene3D" id="1.10.10.60">
    <property type="entry name" value="Homeodomain-like"/>
    <property type="match status" value="1"/>
</dbReference>
<dbReference type="InterPro" id="IPR018060">
    <property type="entry name" value="HTH_AraC"/>
</dbReference>
<dbReference type="EMBL" id="JACHNH010000001">
    <property type="protein sequence ID" value="MBB4760704.1"/>
    <property type="molecule type" value="Genomic_DNA"/>
</dbReference>
<dbReference type="Pfam" id="PF14525">
    <property type="entry name" value="AraC_binding_2"/>
    <property type="match status" value="1"/>
</dbReference>
<protein>
    <submittedName>
        <fullName evidence="5">AraC-like DNA-binding protein</fullName>
    </submittedName>
</protein>
<evidence type="ECO:0000256" key="1">
    <source>
        <dbReference type="ARBA" id="ARBA00023015"/>
    </source>
</evidence>
<dbReference type="GO" id="GO:0003700">
    <property type="term" value="F:DNA-binding transcription factor activity"/>
    <property type="evidence" value="ECO:0007669"/>
    <property type="project" value="InterPro"/>
</dbReference>
<proteinExistence type="predicted"/>
<keyword evidence="3" id="KW-0804">Transcription</keyword>
<keyword evidence="2 5" id="KW-0238">DNA-binding</keyword>
<dbReference type="SMART" id="SM00342">
    <property type="entry name" value="HTH_ARAC"/>
    <property type="match status" value="1"/>
</dbReference>
<keyword evidence="1" id="KW-0805">Transcription regulation</keyword>
<keyword evidence="6" id="KW-1185">Reference proteome</keyword>
<name>A0A7W7HTU8_9ACTN</name>
<dbReference type="PROSITE" id="PS01124">
    <property type="entry name" value="HTH_ARAC_FAMILY_2"/>
    <property type="match status" value="1"/>
</dbReference>
<accession>A0A7W7HTU8</accession>
<dbReference type="SUPFAM" id="SSF46689">
    <property type="entry name" value="Homeodomain-like"/>
    <property type="match status" value="2"/>
</dbReference>
<comment type="caution">
    <text evidence="5">The sequence shown here is derived from an EMBL/GenBank/DDBJ whole genome shotgun (WGS) entry which is preliminary data.</text>
</comment>
<dbReference type="GO" id="GO:0043565">
    <property type="term" value="F:sequence-specific DNA binding"/>
    <property type="evidence" value="ECO:0007669"/>
    <property type="project" value="InterPro"/>
</dbReference>
<gene>
    <name evidence="5" type="ORF">BJ971_001260</name>
</gene>
<reference evidence="5 6" key="1">
    <citation type="submission" date="2020-08" db="EMBL/GenBank/DDBJ databases">
        <title>Sequencing the genomes of 1000 actinobacteria strains.</title>
        <authorList>
            <person name="Klenk H.-P."/>
        </authorList>
    </citation>
    <scope>NUCLEOTIDE SEQUENCE [LARGE SCALE GENOMIC DNA]</scope>
    <source>
        <strain evidence="5 6">DSM 43149</strain>
    </source>
</reference>
<evidence type="ECO:0000313" key="5">
    <source>
        <dbReference type="EMBL" id="MBB4760704.1"/>
    </source>
</evidence>
<evidence type="ECO:0000259" key="4">
    <source>
        <dbReference type="PROSITE" id="PS01124"/>
    </source>
</evidence>
<dbReference type="AlphaFoldDB" id="A0A7W7HTU8"/>
<dbReference type="Pfam" id="PF12833">
    <property type="entry name" value="HTH_18"/>
    <property type="match status" value="1"/>
</dbReference>
<evidence type="ECO:0000313" key="6">
    <source>
        <dbReference type="Proteomes" id="UP000578112"/>
    </source>
</evidence>
<evidence type="ECO:0000256" key="2">
    <source>
        <dbReference type="ARBA" id="ARBA00023125"/>
    </source>
</evidence>
<dbReference type="PANTHER" id="PTHR46796">
    <property type="entry name" value="HTH-TYPE TRANSCRIPTIONAL ACTIVATOR RHAS-RELATED"/>
    <property type="match status" value="1"/>
</dbReference>
<dbReference type="InterPro" id="IPR050204">
    <property type="entry name" value="AraC_XylS_family_regulators"/>
</dbReference>
<dbReference type="RefSeq" id="WP_184990663.1">
    <property type="nucleotide sequence ID" value="NZ_BOMK01000028.1"/>
</dbReference>